<evidence type="ECO:0000256" key="3">
    <source>
        <dbReference type="ARBA" id="ARBA00022490"/>
    </source>
</evidence>
<evidence type="ECO:0000313" key="12">
    <source>
        <dbReference type="Proteomes" id="UP001168990"/>
    </source>
</evidence>
<dbReference type="GO" id="GO:0005813">
    <property type="term" value="C:centrosome"/>
    <property type="evidence" value="ECO:0007669"/>
    <property type="project" value="UniProtKB-SubCell"/>
</dbReference>
<dbReference type="InterPro" id="IPR015943">
    <property type="entry name" value="WD40/YVTN_repeat-like_dom_sf"/>
</dbReference>
<protein>
    <recommendedName>
        <fullName evidence="10">Rab-GAP TBC domain-containing protein</fullName>
    </recommendedName>
</protein>
<dbReference type="Proteomes" id="UP001168990">
    <property type="component" value="Unassembled WGS sequence"/>
</dbReference>
<dbReference type="AlphaFoldDB" id="A0AA39FB86"/>
<organism evidence="11 12">
    <name type="scientific">Microctonus aethiopoides</name>
    <dbReference type="NCBI Taxonomy" id="144406"/>
    <lineage>
        <taxon>Eukaryota</taxon>
        <taxon>Metazoa</taxon>
        <taxon>Ecdysozoa</taxon>
        <taxon>Arthropoda</taxon>
        <taxon>Hexapoda</taxon>
        <taxon>Insecta</taxon>
        <taxon>Pterygota</taxon>
        <taxon>Neoptera</taxon>
        <taxon>Endopterygota</taxon>
        <taxon>Hymenoptera</taxon>
        <taxon>Apocrita</taxon>
        <taxon>Ichneumonoidea</taxon>
        <taxon>Braconidae</taxon>
        <taxon>Euphorinae</taxon>
        <taxon>Microctonus</taxon>
    </lineage>
</organism>
<dbReference type="GO" id="GO:0036064">
    <property type="term" value="C:ciliary basal body"/>
    <property type="evidence" value="ECO:0007669"/>
    <property type="project" value="TreeGrafter"/>
</dbReference>
<evidence type="ECO:0000256" key="5">
    <source>
        <dbReference type="ARBA" id="ARBA00022737"/>
    </source>
</evidence>
<evidence type="ECO:0000259" key="10">
    <source>
        <dbReference type="PROSITE" id="PS50086"/>
    </source>
</evidence>
<dbReference type="SUPFAM" id="SSF47923">
    <property type="entry name" value="Ypt/Rab-GAP domain of gyp1p"/>
    <property type="match status" value="1"/>
</dbReference>
<dbReference type="Gene3D" id="2.130.10.10">
    <property type="entry name" value="YVTN repeat-like/Quinoprotein amine dehydrogenase"/>
    <property type="match status" value="1"/>
</dbReference>
<dbReference type="InterPro" id="IPR051570">
    <property type="entry name" value="TBC1_cilium_biogenesis"/>
</dbReference>
<keyword evidence="4" id="KW-0853">WD repeat</keyword>
<keyword evidence="6 9" id="KW-0175">Coiled coil</keyword>
<keyword evidence="12" id="KW-1185">Reference proteome</keyword>
<dbReference type="InterPro" id="IPR000195">
    <property type="entry name" value="Rab-GAP-TBC_dom"/>
</dbReference>
<keyword evidence="3" id="KW-0963">Cytoplasm</keyword>
<dbReference type="Gene3D" id="1.10.472.80">
    <property type="entry name" value="Ypt/Rab-GAP domain of gyp1p, domain 3"/>
    <property type="match status" value="1"/>
</dbReference>
<evidence type="ECO:0000256" key="4">
    <source>
        <dbReference type="ARBA" id="ARBA00022574"/>
    </source>
</evidence>
<keyword evidence="8" id="KW-0966">Cell projection</keyword>
<feature type="domain" description="Rab-GAP TBC" evidence="10">
    <location>
        <begin position="383"/>
        <end position="558"/>
    </location>
</feature>
<evidence type="ECO:0000256" key="7">
    <source>
        <dbReference type="ARBA" id="ARBA00023212"/>
    </source>
</evidence>
<dbReference type="PANTHER" id="PTHR19853">
    <property type="entry name" value="WD REPEAT CONTAINING PROTEIN 3 WDR3"/>
    <property type="match status" value="1"/>
</dbReference>
<gene>
    <name evidence="11" type="ORF">PV328_004715</name>
</gene>
<dbReference type="EMBL" id="JAQQBS010001422">
    <property type="protein sequence ID" value="KAK0166281.1"/>
    <property type="molecule type" value="Genomic_DNA"/>
</dbReference>
<name>A0AA39FB86_9HYME</name>
<feature type="coiled-coil region" evidence="9">
    <location>
        <begin position="652"/>
        <end position="682"/>
    </location>
</feature>
<comment type="caution">
    <text evidence="11">The sequence shown here is derived from an EMBL/GenBank/DDBJ whole genome shotgun (WGS) entry which is preliminary data.</text>
</comment>
<dbReference type="PROSITE" id="PS50086">
    <property type="entry name" value="TBC_RABGAP"/>
    <property type="match status" value="1"/>
</dbReference>
<keyword evidence="5" id="KW-0677">Repeat</keyword>
<dbReference type="InterPro" id="IPR036322">
    <property type="entry name" value="WD40_repeat_dom_sf"/>
</dbReference>
<dbReference type="GO" id="GO:0060271">
    <property type="term" value="P:cilium assembly"/>
    <property type="evidence" value="ECO:0007669"/>
    <property type="project" value="TreeGrafter"/>
</dbReference>
<evidence type="ECO:0000256" key="1">
    <source>
        <dbReference type="ARBA" id="ARBA00004138"/>
    </source>
</evidence>
<proteinExistence type="predicted"/>
<evidence type="ECO:0000256" key="2">
    <source>
        <dbReference type="ARBA" id="ARBA00004300"/>
    </source>
</evidence>
<dbReference type="SUPFAM" id="SSF50978">
    <property type="entry name" value="WD40 repeat-like"/>
    <property type="match status" value="1"/>
</dbReference>
<evidence type="ECO:0000313" key="11">
    <source>
        <dbReference type="EMBL" id="KAK0166281.1"/>
    </source>
</evidence>
<keyword evidence="7" id="KW-0206">Cytoskeleton</keyword>
<evidence type="ECO:0000256" key="6">
    <source>
        <dbReference type="ARBA" id="ARBA00023054"/>
    </source>
</evidence>
<accession>A0AA39FB86</accession>
<evidence type="ECO:0000256" key="9">
    <source>
        <dbReference type="SAM" id="Coils"/>
    </source>
</evidence>
<sequence>MINRGIMPVTRNKLSKFARDIYRLEPEKPPTKCFRRVNFLHICFNETEKRLFAIDARGIAYLLELIYNVWHYQILGFIGQSTFVAFNPLNKFEVIIGLTSSEIQIIKFTTKSTNDFSQLEGHKLPPTSVSFYKHYCLTASQKDAIVWDLKSCMKVHQLRLENNKSRIKKAIFSSSGIIVVLYENDTMQAWLFEQFDFDVRVCLCDHKLRNVKDFAFTKNGGALIICGAKKKIIVLETKSWKLLKSFTLPEISSGARRLEIVPESLDAGANKIISILFEDGKVMFLDLNNACFIETPEHTLTGIRKIVVSPRGQWIASILFDGSLIISGIDRLINVQPEKVILQFGTSRPKAHDASEHLECIEKAMKDSLPIPRLIPILQEFGVYPQRYRSIIWRMILELPGNRKASAALNSKISTDGKSKYSMNYQLADKTKASLLSLTVERLIQLCPILEQCQFLPELIFPFVVVFQRDALSAFEASLMILWNFCQQWFEYHPFPPLNVLGIIENILMEVDPFLLKFYADYDVTSTHYAWPLLRTTMSEVLSGNEWLTLWDHLLTYQKPWMLLLYVVAYNVCSKETVLSLLKSKEEIEKFFGQPGQVSIRQLMRVARRIESDLSEKNHPSQYFRENYCTLPSNGPYPPILITEYPKFVLENQKHLAELERLKEEEAILIEKRREAAKIAEEKRLREESENFAKQIHQNRLKALNKCYKEEIQVAKLSLAHERKKFNYEFPSTSVEVISPCKKSCAKTPNRSRINSCRKLRNDVQNLVGEVQTFLKSIRKRR</sequence>
<dbReference type="PANTHER" id="PTHR19853:SF1">
    <property type="entry name" value="TBC1 DOMAIN FAMILY MEMBER 31"/>
    <property type="match status" value="1"/>
</dbReference>
<reference evidence="11" key="1">
    <citation type="journal article" date="2023" name="bioRxiv">
        <title>Scaffold-level genome assemblies of two parasitoid biocontrol wasps reveal the parthenogenesis mechanism and an associated novel virus.</title>
        <authorList>
            <person name="Inwood S."/>
            <person name="Skelly J."/>
            <person name="Guhlin J."/>
            <person name="Harrop T."/>
            <person name="Goldson S."/>
            <person name="Dearden P."/>
        </authorList>
    </citation>
    <scope>NUCLEOTIDE SEQUENCE</scope>
    <source>
        <strain evidence="11">Irish</strain>
        <tissue evidence="11">Whole body</tissue>
    </source>
</reference>
<comment type="subcellular location">
    <subcellularLocation>
        <location evidence="1">Cell projection</location>
        <location evidence="1">Cilium</location>
    </subcellularLocation>
    <subcellularLocation>
        <location evidence="2">Cytoplasm</location>
        <location evidence="2">Cytoskeleton</location>
        <location evidence="2">Microtubule organizing center</location>
        <location evidence="2">Centrosome</location>
    </subcellularLocation>
</comment>
<evidence type="ECO:0000256" key="8">
    <source>
        <dbReference type="ARBA" id="ARBA00023273"/>
    </source>
</evidence>
<dbReference type="InterPro" id="IPR035969">
    <property type="entry name" value="Rab-GAP_TBC_sf"/>
</dbReference>
<reference evidence="11" key="2">
    <citation type="submission" date="2023-03" db="EMBL/GenBank/DDBJ databases">
        <authorList>
            <person name="Inwood S.N."/>
            <person name="Skelly J.G."/>
            <person name="Guhlin J."/>
            <person name="Harrop T.W.R."/>
            <person name="Goldson S.G."/>
            <person name="Dearden P.K."/>
        </authorList>
    </citation>
    <scope>NUCLEOTIDE SEQUENCE</scope>
    <source>
        <strain evidence="11">Irish</strain>
        <tissue evidence="11">Whole body</tissue>
    </source>
</reference>